<comment type="caution">
    <text evidence="7">The sequence shown here is derived from an EMBL/GenBank/DDBJ whole genome shotgun (WGS) entry which is preliminary data.</text>
</comment>
<reference evidence="7" key="1">
    <citation type="submission" date="2021-06" db="EMBL/GenBank/DDBJ databases">
        <title>Parelaphostrongylus tenuis whole genome reference sequence.</title>
        <authorList>
            <person name="Garwood T.J."/>
            <person name="Larsen P.A."/>
            <person name="Fountain-Jones N.M."/>
            <person name="Garbe J.R."/>
            <person name="Macchietto M.G."/>
            <person name="Kania S.A."/>
            <person name="Gerhold R.W."/>
            <person name="Richards J.E."/>
            <person name="Wolf T.M."/>
        </authorList>
    </citation>
    <scope>NUCLEOTIDE SEQUENCE</scope>
    <source>
        <strain evidence="7">MNPRO001-30</strain>
        <tissue evidence="7">Meninges</tissue>
    </source>
</reference>
<proteinExistence type="inferred from homology"/>
<dbReference type="PANTHER" id="PTHR33966:SF1">
    <property type="entry name" value="PROTEIN ODR-4 HOMOLOG"/>
    <property type="match status" value="1"/>
</dbReference>
<dbReference type="Proteomes" id="UP001196413">
    <property type="component" value="Unassembled WGS sequence"/>
</dbReference>
<accession>A0AAD5MLD8</accession>
<keyword evidence="8" id="KW-1185">Reference proteome</keyword>
<organism evidence="7 8">
    <name type="scientific">Parelaphostrongylus tenuis</name>
    <name type="common">Meningeal worm</name>
    <dbReference type="NCBI Taxonomy" id="148309"/>
    <lineage>
        <taxon>Eukaryota</taxon>
        <taxon>Metazoa</taxon>
        <taxon>Ecdysozoa</taxon>
        <taxon>Nematoda</taxon>
        <taxon>Chromadorea</taxon>
        <taxon>Rhabditida</taxon>
        <taxon>Rhabditina</taxon>
        <taxon>Rhabditomorpha</taxon>
        <taxon>Strongyloidea</taxon>
        <taxon>Metastrongylidae</taxon>
        <taxon>Parelaphostrongylus</taxon>
    </lineage>
</organism>
<gene>
    <name evidence="7" type="primary">ODR-4_1</name>
    <name evidence="7" type="ORF">KIN20_019691</name>
</gene>
<feature type="compositionally biased region" description="Basic and acidic residues" evidence="6">
    <location>
        <begin position="1"/>
        <end position="14"/>
    </location>
</feature>
<evidence type="ECO:0000256" key="6">
    <source>
        <dbReference type="SAM" id="MobiDB-lite"/>
    </source>
</evidence>
<dbReference type="GO" id="GO:0012505">
    <property type="term" value="C:endomembrane system"/>
    <property type="evidence" value="ECO:0007669"/>
    <property type="project" value="TreeGrafter"/>
</dbReference>
<evidence type="ECO:0000313" key="8">
    <source>
        <dbReference type="Proteomes" id="UP001196413"/>
    </source>
</evidence>
<dbReference type="GO" id="GO:0016020">
    <property type="term" value="C:membrane"/>
    <property type="evidence" value="ECO:0007669"/>
    <property type="project" value="UniProtKB-SubCell"/>
</dbReference>
<feature type="region of interest" description="Disordered" evidence="6">
    <location>
        <begin position="1"/>
        <end position="45"/>
    </location>
</feature>
<feature type="compositionally biased region" description="Polar residues" evidence="6">
    <location>
        <begin position="18"/>
        <end position="28"/>
    </location>
</feature>
<dbReference type="Pfam" id="PF14778">
    <property type="entry name" value="ODR4-like"/>
    <property type="match status" value="1"/>
</dbReference>
<evidence type="ECO:0000256" key="1">
    <source>
        <dbReference type="ARBA" id="ARBA00004370"/>
    </source>
</evidence>
<dbReference type="InterPro" id="IPR029454">
    <property type="entry name" value="ODR-4-like"/>
</dbReference>
<name>A0AAD5MLD8_PARTN</name>
<sequence>MDHGHHIEKADIQKHQRPTISSGRTRTQMGKKKEKWEAGSGQEKEPLKDEIAGQMIVFDSSLEYEVNSTQKSQPENEREHGIPYVAYFLVGSFCSDGDIHVAHMAPCSLPSTATDSAGDSLSKTLDEDWIADNAEKVTRILPGGVNVVGLAFFSGRKIFNDQKAMLRRALSRTQQIANLLTTLGISSLSDSMALVFTESPIGKPMGLIVDVMNRAPDSPTKVSFSSLEWVSLVSSASARICLNVPTKTKQSHFFTEFVAAIRPFTENLFNCSLALINGEMRDESEQLFKDVKKKR</sequence>
<dbReference type="PANTHER" id="PTHR33966">
    <property type="entry name" value="PROTEIN ODR-4 HOMOLOG"/>
    <property type="match status" value="1"/>
</dbReference>
<dbReference type="GO" id="GO:0008104">
    <property type="term" value="P:intracellular protein localization"/>
    <property type="evidence" value="ECO:0007669"/>
    <property type="project" value="TreeGrafter"/>
</dbReference>
<protein>
    <submittedName>
        <fullName evidence="7">Odr-4p</fullName>
    </submittedName>
</protein>
<evidence type="ECO:0000313" key="7">
    <source>
        <dbReference type="EMBL" id="KAJ1360662.1"/>
    </source>
</evidence>
<evidence type="ECO:0000256" key="3">
    <source>
        <dbReference type="ARBA" id="ARBA00022692"/>
    </source>
</evidence>
<keyword evidence="4" id="KW-1133">Transmembrane helix</keyword>
<keyword evidence="3" id="KW-0812">Transmembrane</keyword>
<comment type="subcellular location">
    <subcellularLocation>
        <location evidence="1">Membrane</location>
    </subcellularLocation>
</comment>
<comment type="similarity">
    <text evidence="2">Belongs to the ODR-4 family.</text>
</comment>
<keyword evidence="5" id="KW-0472">Membrane</keyword>
<evidence type="ECO:0000256" key="4">
    <source>
        <dbReference type="ARBA" id="ARBA00022989"/>
    </source>
</evidence>
<evidence type="ECO:0000256" key="2">
    <source>
        <dbReference type="ARBA" id="ARBA00010131"/>
    </source>
</evidence>
<evidence type="ECO:0000256" key="5">
    <source>
        <dbReference type="ARBA" id="ARBA00023136"/>
    </source>
</evidence>
<dbReference type="AlphaFoldDB" id="A0AAD5MLD8"/>
<dbReference type="EMBL" id="JAHQIW010003929">
    <property type="protein sequence ID" value="KAJ1360662.1"/>
    <property type="molecule type" value="Genomic_DNA"/>
</dbReference>
<feature type="compositionally biased region" description="Basic and acidic residues" evidence="6">
    <location>
        <begin position="34"/>
        <end position="45"/>
    </location>
</feature>